<dbReference type="EnsemblMetazoa" id="ISCW005587-RA">
    <property type="protein sequence ID" value="ISCW005587-PA"/>
    <property type="gene ID" value="ISCW005587"/>
</dbReference>
<dbReference type="Proteomes" id="UP000001555">
    <property type="component" value="Unassembled WGS sequence"/>
</dbReference>
<protein>
    <submittedName>
        <fullName evidence="2 3">Monocarboxylate transporter, putative</fullName>
    </submittedName>
</protein>
<dbReference type="PANTHER" id="PTHR11360:SF303">
    <property type="entry name" value="MAJOR FACILITATOR SUPERFAMILY (MFS) PROFILE DOMAIN-CONTAINING PROTEIN"/>
    <property type="match status" value="1"/>
</dbReference>
<feature type="transmembrane region" description="Helical" evidence="1">
    <location>
        <begin position="12"/>
        <end position="35"/>
    </location>
</feature>
<dbReference type="Gene3D" id="1.20.1250.20">
    <property type="entry name" value="MFS general substrate transporter like domains"/>
    <property type="match status" value="1"/>
</dbReference>
<accession>B7PQQ3</accession>
<keyword evidence="4" id="KW-1185">Reference proteome</keyword>
<dbReference type="GO" id="GO:0008028">
    <property type="term" value="F:monocarboxylic acid transmembrane transporter activity"/>
    <property type="evidence" value="ECO:0000318"/>
    <property type="project" value="GO_Central"/>
</dbReference>
<reference evidence="2 4" key="1">
    <citation type="submission" date="2008-03" db="EMBL/GenBank/DDBJ databases">
        <title>Annotation of Ixodes scapularis.</title>
        <authorList>
            <consortium name="Ixodes scapularis Genome Project Consortium"/>
            <person name="Caler E."/>
            <person name="Hannick L.I."/>
            <person name="Bidwell S."/>
            <person name="Joardar V."/>
            <person name="Thiagarajan M."/>
            <person name="Amedeo P."/>
            <person name="Galinsky K.J."/>
            <person name="Schobel S."/>
            <person name="Inman J."/>
            <person name="Hostetler J."/>
            <person name="Miller J."/>
            <person name="Hammond M."/>
            <person name="Megy K."/>
            <person name="Lawson D."/>
            <person name="Kodira C."/>
            <person name="Sutton G."/>
            <person name="Meyer J."/>
            <person name="Hill C.A."/>
            <person name="Birren B."/>
            <person name="Nene V."/>
            <person name="Collins F."/>
            <person name="Alarcon-Chaidez F."/>
            <person name="Wikel S."/>
            <person name="Strausberg R."/>
        </authorList>
    </citation>
    <scope>NUCLEOTIDE SEQUENCE [LARGE SCALE GENOMIC DNA]</scope>
    <source>
        <strain evidence="4">Wikel</strain>
        <strain evidence="2">Wikel colony</strain>
    </source>
</reference>
<dbReference type="InterPro" id="IPR050327">
    <property type="entry name" value="Proton-linked_MCT"/>
</dbReference>
<dbReference type="GO" id="GO:0005886">
    <property type="term" value="C:plasma membrane"/>
    <property type="evidence" value="ECO:0000318"/>
    <property type="project" value="GO_Central"/>
</dbReference>
<feature type="non-terminal residue" evidence="2">
    <location>
        <position position="1"/>
    </location>
</feature>
<feature type="transmembrane region" description="Helical" evidence="1">
    <location>
        <begin position="47"/>
        <end position="68"/>
    </location>
</feature>
<evidence type="ECO:0000313" key="2">
    <source>
        <dbReference type="EMBL" id="EEC08925.1"/>
    </source>
</evidence>
<dbReference type="PANTHER" id="PTHR11360">
    <property type="entry name" value="MONOCARBOXYLATE TRANSPORTER"/>
    <property type="match status" value="1"/>
</dbReference>
<reference evidence="3" key="2">
    <citation type="submission" date="2020-05" db="UniProtKB">
        <authorList>
            <consortium name="EnsemblMetazoa"/>
        </authorList>
    </citation>
    <scope>IDENTIFICATION</scope>
    <source>
        <strain evidence="3">wikel</strain>
    </source>
</reference>
<dbReference type="EMBL" id="DS766775">
    <property type="protein sequence ID" value="EEC08925.1"/>
    <property type="molecule type" value="Genomic_DNA"/>
</dbReference>
<dbReference type="AlphaFoldDB" id="B7PQQ3"/>
<dbReference type="VEuPathDB" id="VectorBase:ISCI005587"/>
<proteinExistence type="predicted"/>
<organism>
    <name type="scientific">Ixodes scapularis</name>
    <name type="common">Black-legged tick</name>
    <name type="synonym">Deer tick</name>
    <dbReference type="NCBI Taxonomy" id="6945"/>
    <lineage>
        <taxon>Eukaryota</taxon>
        <taxon>Metazoa</taxon>
        <taxon>Ecdysozoa</taxon>
        <taxon>Arthropoda</taxon>
        <taxon>Chelicerata</taxon>
        <taxon>Arachnida</taxon>
        <taxon>Acari</taxon>
        <taxon>Parasitiformes</taxon>
        <taxon>Ixodida</taxon>
        <taxon>Ixodoidea</taxon>
        <taxon>Ixodidae</taxon>
        <taxon>Ixodinae</taxon>
        <taxon>Ixodes</taxon>
    </lineage>
</organism>
<feature type="transmembrane region" description="Helical" evidence="1">
    <location>
        <begin position="137"/>
        <end position="158"/>
    </location>
</feature>
<feature type="transmembrane region" description="Helical" evidence="1">
    <location>
        <begin position="170"/>
        <end position="191"/>
    </location>
</feature>
<feature type="transmembrane region" description="Helical" evidence="1">
    <location>
        <begin position="104"/>
        <end position="125"/>
    </location>
</feature>
<evidence type="ECO:0000256" key="1">
    <source>
        <dbReference type="SAM" id="Phobius"/>
    </source>
</evidence>
<dbReference type="SUPFAM" id="SSF103473">
    <property type="entry name" value="MFS general substrate transporter"/>
    <property type="match status" value="1"/>
</dbReference>
<dbReference type="PaxDb" id="6945-B7PQQ3"/>
<keyword evidence="1" id="KW-1133">Transmembrane helix</keyword>
<dbReference type="EMBL" id="ABJB010761641">
    <property type="status" value="NOT_ANNOTATED_CDS"/>
    <property type="molecule type" value="Genomic_DNA"/>
</dbReference>
<evidence type="ECO:0000313" key="4">
    <source>
        <dbReference type="Proteomes" id="UP000001555"/>
    </source>
</evidence>
<name>B7PQQ3_IXOSC</name>
<keyword evidence="1" id="KW-0472">Membrane</keyword>
<dbReference type="HOGENOM" id="CLU_095941_0_0_1"/>
<evidence type="ECO:0000313" key="3">
    <source>
        <dbReference type="EnsemblMetazoa" id="ISCW005587-PA"/>
    </source>
</evidence>
<dbReference type="FunFam" id="1.20.1250.20:FF:000462">
    <property type="entry name" value="Monocarboxylate transporter, putative"/>
    <property type="match status" value="1"/>
</dbReference>
<dbReference type="VEuPathDB" id="VectorBase:ISCW005587"/>
<dbReference type="VEuPathDB" id="VectorBase:ISCP_001484"/>
<sequence>LSHIMTVFCNPMFYIIVFLGMTIHYTHSVFLSTIVDFAMDRGMSLDAASSLVVYSSVADFVGALGLPLIADRKALRRSTLVMWCCASFGTCMIFLPIVTSVLLLVLLSLLVEMFAATLITMKAVMMADYLGVEKIPITFAAIGLVSIPLFLCHPLIVGFFRDEMGSYNNLYRMVGGMDFFMAFLFFGVFLWEHRNTKGWKTLN</sequence>
<gene>
    <name evidence="2" type="ORF">IscW_ISCW005587</name>
</gene>
<dbReference type="InterPro" id="IPR036259">
    <property type="entry name" value="MFS_trans_sf"/>
</dbReference>
<dbReference type="OrthoDB" id="5667at2759"/>
<keyword evidence="1" id="KW-0812">Transmembrane</keyword>